<feature type="compositionally biased region" description="Basic and acidic residues" evidence="1">
    <location>
        <begin position="63"/>
        <end position="80"/>
    </location>
</feature>
<feature type="compositionally biased region" description="Low complexity" evidence="1">
    <location>
        <begin position="135"/>
        <end position="157"/>
    </location>
</feature>
<feature type="region of interest" description="Disordered" evidence="1">
    <location>
        <begin position="63"/>
        <end position="250"/>
    </location>
</feature>
<feature type="compositionally biased region" description="Low complexity" evidence="1">
    <location>
        <begin position="82"/>
        <end position="94"/>
    </location>
</feature>
<gene>
    <name evidence="2" type="ORF">NADFUDRAFT_49478</name>
</gene>
<feature type="compositionally biased region" description="Low complexity" evidence="1">
    <location>
        <begin position="189"/>
        <end position="213"/>
    </location>
</feature>
<evidence type="ECO:0000256" key="1">
    <source>
        <dbReference type="SAM" id="MobiDB-lite"/>
    </source>
</evidence>
<keyword evidence="3" id="KW-1185">Reference proteome</keyword>
<organism evidence="2 3">
    <name type="scientific">Nadsonia fulvescens var. elongata DSM 6958</name>
    <dbReference type="NCBI Taxonomy" id="857566"/>
    <lineage>
        <taxon>Eukaryota</taxon>
        <taxon>Fungi</taxon>
        <taxon>Dikarya</taxon>
        <taxon>Ascomycota</taxon>
        <taxon>Saccharomycotina</taxon>
        <taxon>Dipodascomycetes</taxon>
        <taxon>Dipodascales</taxon>
        <taxon>Dipodascales incertae sedis</taxon>
        <taxon>Nadsonia</taxon>
    </lineage>
</organism>
<feature type="compositionally biased region" description="Basic and acidic residues" evidence="1">
    <location>
        <begin position="228"/>
        <end position="250"/>
    </location>
</feature>
<dbReference type="Proteomes" id="UP000095009">
    <property type="component" value="Unassembled WGS sequence"/>
</dbReference>
<dbReference type="PANTHER" id="PTHR40132:SF1">
    <property type="entry name" value="PRE-MRNA-SPLICING FACTOR 38B"/>
    <property type="match status" value="1"/>
</dbReference>
<dbReference type="AlphaFoldDB" id="A0A1E3PNZ5"/>
<proteinExistence type="predicted"/>
<evidence type="ECO:0000313" key="2">
    <source>
        <dbReference type="EMBL" id="ODQ67028.1"/>
    </source>
</evidence>
<reference evidence="2 3" key="1">
    <citation type="journal article" date="2016" name="Proc. Natl. Acad. Sci. U.S.A.">
        <title>Comparative genomics of biotechnologically important yeasts.</title>
        <authorList>
            <person name="Riley R."/>
            <person name="Haridas S."/>
            <person name="Wolfe K.H."/>
            <person name="Lopes M.R."/>
            <person name="Hittinger C.T."/>
            <person name="Goeker M."/>
            <person name="Salamov A.A."/>
            <person name="Wisecaver J.H."/>
            <person name="Long T.M."/>
            <person name="Calvey C.H."/>
            <person name="Aerts A.L."/>
            <person name="Barry K.W."/>
            <person name="Choi C."/>
            <person name="Clum A."/>
            <person name="Coughlan A.Y."/>
            <person name="Deshpande S."/>
            <person name="Douglass A.P."/>
            <person name="Hanson S.J."/>
            <person name="Klenk H.-P."/>
            <person name="LaButti K.M."/>
            <person name="Lapidus A."/>
            <person name="Lindquist E.A."/>
            <person name="Lipzen A.M."/>
            <person name="Meier-Kolthoff J.P."/>
            <person name="Ohm R.A."/>
            <person name="Otillar R.P."/>
            <person name="Pangilinan J.L."/>
            <person name="Peng Y."/>
            <person name="Rokas A."/>
            <person name="Rosa C.A."/>
            <person name="Scheuner C."/>
            <person name="Sibirny A.A."/>
            <person name="Slot J.C."/>
            <person name="Stielow J.B."/>
            <person name="Sun H."/>
            <person name="Kurtzman C.P."/>
            <person name="Blackwell M."/>
            <person name="Grigoriev I.V."/>
            <person name="Jeffries T.W."/>
        </authorList>
    </citation>
    <scope>NUCLEOTIDE SEQUENCE [LARGE SCALE GENOMIC DNA]</scope>
    <source>
        <strain evidence="2 3">DSM 6958</strain>
    </source>
</reference>
<dbReference type="OrthoDB" id="2431475at2759"/>
<evidence type="ECO:0000313" key="3">
    <source>
        <dbReference type="Proteomes" id="UP000095009"/>
    </source>
</evidence>
<dbReference type="STRING" id="857566.A0A1E3PNZ5"/>
<name>A0A1E3PNZ5_9ASCO</name>
<feature type="compositionally biased region" description="Basic and acidic residues" evidence="1">
    <location>
        <begin position="158"/>
        <end position="167"/>
    </location>
</feature>
<dbReference type="EMBL" id="KV454407">
    <property type="protein sequence ID" value="ODQ67028.1"/>
    <property type="molecule type" value="Genomic_DNA"/>
</dbReference>
<protein>
    <submittedName>
        <fullName evidence="2">Uncharacterized protein</fullName>
    </submittedName>
</protein>
<accession>A0A1E3PNZ5</accession>
<feature type="region of interest" description="Disordered" evidence="1">
    <location>
        <begin position="290"/>
        <end position="311"/>
    </location>
</feature>
<sequence length="383" mass="43721">MDKYVLDSDYISQLLVNDAKSLSANYKSHGVSGVVNHRPYRDKASKPNAAFLSKMVQGVEAHNKELRRRDEQSTKHHNSGERTTQQRSQKSSSQAVTPYELGSCKRRLRRSPSPLDRHSSREINSSNHPSDILERSGSGQSRSRSSSSIDSRFQGSGLDRRDGDELKRRRTSHKQHKSDRSHSRRHYDSGSFQSSSKGGSEISSRSSIRQGSKSPERRQSERKKRRSKSPERRSKTMSEKRIRSLEDSSKKGRYKLENQCFRAVENQNSNILVKGRGAKLQESSSLDILFDNKTDKPNESQPPACEESNPWKDTLASLKGRLKWAKNSHNSSQSNSVGEYEEGLVNQWQTALKKGSQNNYHDEIIWPKYTTGKRQWDKDKVLD</sequence>
<dbReference type="PANTHER" id="PTHR40132">
    <property type="entry name" value="PRE-MRNA-SPLICING FACTOR 38B"/>
    <property type="match status" value="1"/>
</dbReference>
<feature type="compositionally biased region" description="Basic residues" evidence="1">
    <location>
        <begin position="168"/>
        <end position="185"/>
    </location>
</feature>